<dbReference type="SUPFAM" id="SSF52172">
    <property type="entry name" value="CheY-like"/>
    <property type="match status" value="1"/>
</dbReference>
<evidence type="ECO:0000313" key="24">
    <source>
        <dbReference type="EMBL" id="RQP83229.1"/>
    </source>
</evidence>
<evidence type="ECO:0000256" key="16">
    <source>
        <dbReference type="ARBA" id="ARBA00058004"/>
    </source>
</evidence>
<evidence type="ECO:0000256" key="20">
    <source>
        <dbReference type="SAM" id="Phobius"/>
    </source>
</evidence>
<sequence>MPAKLKTSSAQSAAAGRKPFEPGRILRQQQTLLYGSGAVVTAFILACVILVAQLDVQDTLTLQRSAFMVRKAELFAELEVMKALQNRYAESLEARWKLDATVLPDAPAELAGIHGKRVFVGLSGRAPIVVFADVASAYPGGAHAPNLAMLLGHLDATDRLPPKQPADPGISAYLIDLNGDFLAVLGHPLAQRSLALQPGFDLKALIRQLQPPGDHAAAPAAAAVDRHVTMPYRQFDPLIGRPVLRLAQCVHDARGRPVARLIVNGTPGLDATLHSRIAGNAYALVDANANVLTGELSDRTMIAHAIDHTRRLRGDPIVVHRVGMNFVIADRMPESDEVLVATFSWRSLLGDVAVRASLTAGFALLAIGLLWGAIVTFDRRTLRPANRRAIRLIESEALNRTLIRTAPAGLALLSLADGETMAHNDTMRAYEHASSGPSLGKRIWQAYRDGRHGPDRPRVVTHELSVGPVGHETVYLDASIVQARYRGVDVLLCTLLDITARKQVEHELREAREAADVANQAKSTFLATMSHEIRTPLNAMLGNIELVQRLALPAAATQRLDTVMSAALSLLDIVNDVLDYSKIEADQLSIEQIPFDPAATLRGVAAIFEPIAHAKGLQYDCAIDDTLSPRYAGDPTRFRQIAMNLVSNAVKFTNSGDVLVELYTDDEADERPLVLNVSDSGIGMTDAQQARLFQPFTQADSTIARRYGGSGLGLALCRRLVELMGGTIAVASTPGKGSQFTVTLPLKPVRATAAHGRSDAEAVDAAGPADPADAADIPAELAVLVADDQPANRELIRMQFDALGCRTDTASSGSDALARFYNGRYDVVMTDLNMPRLDGYTLARCLRDGGAVIPIIAFSAHADALEQRLCDDSGIDVLLLKPVLLATLRTALRRVLWARRQVRGAPRRMAPITRGPLPPAVRRVMVESTDSLLASLRQALERRDGEAALGNLHALRGTFSMIHEQAAAHACADAERRIRDGDLDIPVDALAALAVDVLQRRA</sequence>
<keyword evidence="9" id="KW-0732">Signal</keyword>
<keyword evidence="13" id="KW-0902">Two-component regulatory system</keyword>
<dbReference type="PROSITE" id="PS50109">
    <property type="entry name" value="HIS_KIN"/>
    <property type="match status" value="1"/>
</dbReference>
<name>A0AB74DDB6_9BURK</name>
<evidence type="ECO:0000256" key="13">
    <source>
        <dbReference type="ARBA" id="ARBA00023012"/>
    </source>
</evidence>
<dbReference type="SMART" id="SM00388">
    <property type="entry name" value="HisKA"/>
    <property type="match status" value="1"/>
</dbReference>
<dbReference type="PROSITE" id="PS50110">
    <property type="entry name" value="RESPONSE_REGULATORY"/>
    <property type="match status" value="1"/>
</dbReference>
<dbReference type="CDD" id="cd00082">
    <property type="entry name" value="HisKA"/>
    <property type="match status" value="1"/>
</dbReference>
<dbReference type="SMART" id="SM00387">
    <property type="entry name" value="HATPase_c"/>
    <property type="match status" value="1"/>
</dbReference>
<comment type="caution">
    <text evidence="24">The sequence shown here is derived from an EMBL/GenBank/DDBJ whole genome shotgun (WGS) entry which is preliminary data.</text>
</comment>
<dbReference type="AlphaFoldDB" id="A0AB74DDB6"/>
<dbReference type="InterPro" id="IPR036890">
    <property type="entry name" value="HATPase_C_sf"/>
</dbReference>
<dbReference type="InterPro" id="IPR003661">
    <property type="entry name" value="HisK_dim/P_dom"/>
</dbReference>
<dbReference type="Pfam" id="PF02518">
    <property type="entry name" value="HATPase_c"/>
    <property type="match status" value="1"/>
</dbReference>
<accession>A0AB74DDB6</accession>
<dbReference type="Gene3D" id="1.20.120.160">
    <property type="entry name" value="HPT domain"/>
    <property type="match status" value="1"/>
</dbReference>
<dbReference type="GO" id="GO:0000155">
    <property type="term" value="F:phosphorelay sensor kinase activity"/>
    <property type="evidence" value="ECO:0007669"/>
    <property type="project" value="InterPro"/>
</dbReference>
<protein>
    <recommendedName>
        <fullName evidence="17">Virulence sensor protein BvgS</fullName>
        <ecNumber evidence="3">2.7.13.3</ecNumber>
    </recommendedName>
</protein>
<keyword evidence="6 19" id="KW-0597">Phosphoprotein</keyword>
<comment type="catalytic activity">
    <reaction evidence="1">
        <text>ATP + protein L-histidine = ADP + protein N-phospho-L-histidine.</text>
        <dbReference type="EC" id="2.7.13.3"/>
    </reaction>
</comment>
<dbReference type="Proteomes" id="UP000273734">
    <property type="component" value="Unassembled WGS sequence"/>
</dbReference>
<evidence type="ECO:0000259" key="23">
    <source>
        <dbReference type="PROSITE" id="PS50894"/>
    </source>
</evidence>
<dbReference type="Gene3D" id="1.10.287.130">
    <property type="match status" value="1"/>
</dbReference>
<evidence type="ECO:0000256" key="8">
    <source>
        <dbReference type="ARBA" id="ARBA00022692"/>
    </source>
</evidence>
<dbReference type="SUPFAM" id="SSF47384">
    <property type="entry name" value="Homodimeric domain of signal transducing histidine kinase"/>
    <property type="match status" value="1"/>
</dbReference>
<keyword evidence="11" id="KW-0547">Nucleotide-binding</keyword>
<feature type="modified residue" description="Phosphohistidine" evidence="18">
    <location>
        <position position="953"/>
    </location>
</feature>
<dbReference type="EMBL" id="QTNY01000002">
    <property type="protein sequence ID" value="RQP83229.1"/>
    <property type="molecule type" value="Genomic_DNA"/>
</dbReference>
<keyword evidence="7" id="KW-0808">Transferase</keyword>
<dbReference type="PROSITE" id="PS50894">
    <property type="entry name" value="HPT"/>
    <property type="match status" value="1"/>
</dbReference>
<evidence type="ECO:0000256" key="10">
    <source>
        <dbReference type="ARBA" id="ARBA00022777"/>
    </source>
</evidence>
<reference evidence="24 25" key="1">
    <citation type="submission" date="2018-08" db="EMBL/GenBank/DDBJ databases">
        <title>Comparative analysis of Burkholderia isolates from Puerto Rico.</title>
        <authorList>
            <person name="Hall C."/>
            <person name="Sahl J."/>
            <person name="Wagner D."/>
        </authorList>
    </citation>
    <scope>NUCLEOTIDE SEQUENCE [LARGE SCALE GENOMIC DNA]</scope>
    <source>
        <strain evidence="24 25">Bp8964</strain>
    </source>
</reference>
<dbReference type="SUPFAM" id="SSF47226">
    <property type="entry name" value="Histidine-containing phosphotransfer domain, HPT domain"/>
    <property type="match status" value="1"/>
</dbReference>
<dbReference type="FunFam" id="3.30.565.10:FF:000010">
    <property type="entry name" value="Sensor histidine kinase RcsC"/>
    <property type="match status" value="1"/>
</dbReference>
<comment type="function">
    <text evidence="16">Member of the two-component regulatory system BvgS/BvgA. Phosphorylates BvgA via a four-step phosphorelay in response to environmental signals.</text>
</comment>
<proteinExistence type="predicted"/>
<keyword evidence="12 20" id="KW-1133">Transmembrane helix</keyword>
<dbReference type="CDD" id="cd16922">
    <property type="entry name" value="HATPase_EvgS-ArcB-TorS-like"/>
    <property type="match status" value="1"/>
</dbReference>
<keyword evidence="11" id="KW-0067">ATP-binding</keyword>
<evidence type="ECO:0000256" key="9">
    <source>
        <dbReference type="ARBA" id="ARBA00022729"/>
    </source>
</evidence>
<dbReference type="PANTHER" id="PTHR43047">
    <property type="entry name" value="TWO-COMPONENT HISTIDINE PROTEIN KINASE"/>
    <property type="match status" value="1"/>
</dbReference>
<dbReference type="EC" id="2.7.13.3" evidence="3"/>
<evidence type="ECO:0000259" key="21">
    <source>
        <dbReference type="PROSITE" id="PS50109"/>
    </source>
</evidence>
<keyword evidence="15 20" id="KW-0472">Membrane</keyword>
<evidence type="ECO:0000256" key="11">
    <source>
        <dbReference type="ARBA" id="ARBA00022840"/>
    </source>
</evidence>
<keyword evidence="5" id="KW-0997">Cell inner membrane</keyword>
<dbReference type="InterPro" id="IPR036641">
    <property type="entry name" value="HPT_dom_sf"/>
</dbReference>
<dbReference type="RefSeq" id="WP_095402330.1">
    <property type="nucleotide sequence ID" value="NZ_NQMX01000034.1"/>
</dbReference>
<dbReference type="SUPFAM" id="SSF55874">
    <property type="entry name" value="ATPase domain of HSP90 chaperone/DNA topoisomerase II/histidine kinase"/>
    <property type="match status" value="1"/>
</dbReference>
<evidence type="ECO:0000256" key="5">
    <source>
        <dbReference type="ARBA" id="ARBA00022519"/>
    </source>
</evidence>
<dbReference type="PANTHER" id="PTHR43047:SF64">
    <property type="entry name" value="HISTIDINE KINASE CONTAINING CHEY-HOMOLOGOUS RECEIVER DOMAIN AND PAS DOMAIN-RELATED"/>
    <property type="match status" value="1"/>
</dbReference>
<dbReference type="InterPro" id="IPR005467">
    <property type="entry name" value="His_kinase_dom"/>
</dbReference>
<evidence type="ECO:0000256" key="18">
    <source>
        <dbReference type="PROSITE-ProRule" id="PRU00110"/>
    </source>
</evidence>
<keyword evidence="14" id="KW-0843">Virulence</keyword>
<evidence type="ECO:0000256" key="15">
    <source>
        <dbReference type="ARBA" id="ARBA00023136"/>
    </source>
</evidence>
<dbReference type="CDD" id="cd17546">
    <property type="entry name" value="REC_hyHK_CKI1_RcsC-like"/>
    <property type="match status" value="1"/>
</dbReference>
<dbReference type="InterPro" id="IPR008207">
    <property type="entry name" value="Sig_transdc_His_kin_Hpt_dom"/>
</dbReference>
<evidence type="ECO:0000256" key="7">
    <source>
        <dbReference type="ARBA" id="ARBA00022679"/>
    </source>
</evidence>
<evidence type="ECO:0000256" key="1">
    <source>
        <dbReference type="ARBA" id="ARBA00000085"/>
    </source>
</evidence>
<dbReference type="InterPro" id="IPR003594">
    <property type="entry name" value="HATPase_dom"/>
</dbReference>
<dbReference type="SMART" id="SM00448">
    <property type="entry name" value="REC"/>
    <property type="match status" value="1"/>
</dbReference>
<keyword evidence="10 24" id="KW-0418">Kinase</keyword>
<dbReference type="Gene3D" id="3.30.565.10">
    <property type="entry name" value="Histidine kinase-like ATPase, C-terminal domain"/>
    <property type="match status" value="1"/>
</dbReference>
<evidence type="ECO:0000256" key="2">
    <source>
        <dbReference type="ARBA" id="ARBA00004429"/>
    </source>
</evidence>
<evidence type="ECO:0000256" key="12">
    <source>
        <dbReference type="ARBA" id="ARBA00022989"/>
    </source>
</evidence>
<dbReference type="InterPro" id="IPR036097">
    <property type="entry name" value="HisK_dim/P_sf"/>
</dbReference>
<dbReference type="Gene3D" id="3.30.450.20">
    <property type="entry name" value="PAS domain"/>
    <property type="match status" value="1"/>
</dbReference>
<dbReference type="Pfam" id="PF00072">
    <property type="entry name" value="Response_reg"/>
    <property type="match status" value="1"/>
</dbReference>
<evidence type="ECO:0000256" key="14">
    <source>
        <dbReference type="ARBA" id="ARBA00023026"/>
    </source>
</evidence>
<evidence type="ECO:0000256" key="3">
    <source>
        <dbReference type="ARBA" id="ARBA00012438"/>
    </source>
</evidence>
<dbReference type="PRINTS" id="PR00344">
    <property type="entry name" value="BCTRLSENSOR"/>
</dbReference>
<feature type="transmembrane region" description="Helical" evidence="20">
    <location>
        <begin position="32"/>
        <end position="54"/>
    </location>
</feature>
<feature type="domain" description="Response regulatory" evidence="22">
    <location>
        <begin position="782"/>
        <end position="896"/>
    </location>
</feature>
<dbReference type="GO" id="GO:0005886">
    <property type="term" value="C:plasma membrane"/>
    <property type="evidence" value="ECO:0007669"/>
    <property type="project" value="UniProtKB-SubCell"/>
</dbReference>
<keyword evidence="8 20" id="KW-0812">Transmembrane</keyword>
<dbReference type="InterPro" id="IPR011006">
    <property type="entry name" value="CheY-like_superfamily"/>
</dbReference>
<feature type="domain" description="Histidine kinase" evidence="21">
    <location>
        <begin position="528"/>
        <end position="748"/>
    </location>
</feature>
<evidence type="ECO:0000259" key="22">
    <source>
        <dbReference type="PROSITE" id="PS50110"/>
    </source>
</evidence>
<evidence type="ECO:0000256" key="17">
    <source>
        <dbReference type="ARBA" id="ARBA00070152"/>
    </source>
</evidence>
<feature type="domain" description="HPt" evidence="23">
    <location>
        <begin position="914"/>
        <end position="1002"/>
    </location>
</feature>
<dbReference type="InterPro" id="IPR001789">
    <property type="entry name" value="Sig_transdc_resp-reg_receiver"/>
</dbReference>
<evidence type="ECO:0000256" key="6">
    <source>
        <dbReference type="ARBA" id="ARBA00022553"/>
    </source>
</evidence>
<feature type="modified residue" description="4-aspartylphosphate" evidence="19">
    <location>
        <position position="831"/>
    </location>
</feature>
<evidence type="ECO:0000256" key="4">
    <source>
        <dbReference type="ARBA" id="ARBA00022475"/>
    </source>
</evidence>
<organism evidence="24 25">
    <name type="scientific">Burkholderia ubonensis</name>
    <dbReference type="NCBI Taxonomy" id="101571"/>
    <lineage>
        <taxon>Bacteria</taxon>
        <taxon>Pseudomonadati</taxon>
        <taxon>Pseudomonadota</taxon>
        <taxon>Betaproteobacteria</taxon>
        <taxon>Burkholderiales</taxon>
        <taxon>Burkholderiaceae</taxon>
        <taxon>Burkholderia</taxon>
        <taxon>Burkholderia cepacia complex</taxon>
    </lineage>
</organism>
<dbReference type="Gene3D" id="3.40.50.2300">
    <property type="match status" value="1"/>
</dbReference>
<evidence type="ECO:0000256" key="19">
    <source>
        <dbReference type="PROSITE-ProRule" id="PRU00169"/>
    </source>
</evidence>
<comment type="subcellular location">
    <subcellularLocation>
        <location evidence="2">Cell inner membrane</location>
        <topology evidence="2">Multi-pass membrane protein</topology>
    </subcellularLocation>
</comment>
<dbReference type="InterPro" id="IPR004358">
    <property type="entry name" value="Sig_transdc_His_kin-like_C"/>
</dbReference>
<keyword evidence="4" id="KW-1003">Cell membrane</keyword>
<dbReference type="Pfam" id="PF01627">
    <property type="entry name" value="Hpt"/>
    <property type="match status" value="1"/>
</dbReference>
<dbReference type="Pfam" id="PF00512">
    <property type="entry name" value="HisKA"/>
    <property type="match status" value="1"/>
</dbReference>
<evidence type="ECO:0000313" key="25">
    <source>
        <dbReference type="Proteomes" id="UP000273734"/>
    </source>
</evidence>
<gene>
    <name evidence="24" type="ORF">DF015_03505</name>
</gene>